<feature type="transmembrane region" description="Helical" evidence="6">
    <location>
        <begin position="466"/>
        <end position="484"/>
    </location>
</feature>
<evidence type="ECO:0000256" key="5">
    <source>
        <dbReference type="SAM" id="MobiDB-lite"/>
    </source>
</evidence>
<dbReference type="OrthoDB" id="5982228at2759"/>
<gene>
    <name evidence="7" type="ORF">CPB84DRAFT_1766913</name>
</gene>
<feature type="transmembrane region" description="Helical" evidence="6">
    <location>
        <begin position="421"/>
        <end position="446"/>
    </location>
</feature>
<feature type="compositionally biased region" description="Basic and acidic residues" evidence="5">
    <location>
        <begin position="7"/>
        <end position="20"/>
    </location>
</feature>
<evidence type="ECO:0000256" key="1">
    <source>
        <dbReference type="ARBA" id="ARBA00004141"/>
    </source>
</evidence>
<dbReference type="Gene3D" id="1.20.1740.10">
    <property type="entry name" value="Amino acid/polyamine transporter I"/>
    <property type="match status" value="1"/>
</dbReference>
<organism evidence="7 8">
    <name type="scientific">Gymnopilus junonius</name>
    <name type="common">Spectacular rustgill mushroom</name>
    <name type="synonym">Gymnopilus spectabilis subsp. junonius</name>
    <dbReference type="NCBI Taxonomy" id="109634"/>
    <lineage>
        <taxon>Eukaryota</taxon>
        <taxon>Fungi</taxon>
        <taxon>Dikarya</taxon>
        <taxon>Basidiomycota</taxon>
        <taxon>Agaricomycotina</taxon>
        <taxon>Agaricomycetes</taxon>
        <taxon>Agaricomycetidae</taxon>
        <taxon>Agaricales</taxon>
        <taxon>Agaricineae</taxon>
        <taxon>Hymenogastraceae</taxon>
        <taxon>Gymnopilus</taxon>
    </lineage>
</organism>
<feature type="transmembrane region" description="Helical" evidence="6">
    <location>
        <begin position="504"/>
        <end position="523"/>
    </location>
</feature>
<reference evidence="7" key="1">
    <citation type="submission" date="2020-11" db="EMBL/GenBank/DDBJ databases">
        <authorList>
            <consortium name="DOE Joint Genome Institute"/>
            <person name="Ahrendt S."/>
            <person name="Riley R."/>
            <person name="Andreopoulos W."/>
            <person name="LaButti K."/>
            <person name="Pangilinan J."/>
            <person name="Ruiz-duenas F.J."/>
            <person name="Barrasa J.M."/>
            <person name="Sanchez-Garcia M."/>
            <person name="Camarero S."/>
            <person name="Miyauchi S."/>
            <person name="Serrano A."/>
            <person name="Linde D."/>
            <person name="Babiker R."/>
            <person name="Drula E."/>
            <person name="Ayuso-Fernandez I."/>
            <person name="Pacheco R."/>
            <person name="Padilla G."/>
            <person name="Ferreira P."/>
            <person name="Barriuso J."/>
            <person name="Kellner H."/>
            <person name="Castanera R."/>
            <person name="Alfaro M."/>
            <person name="Ramirez L."/>
            <person name="Pisabarro A.G."/>
            <person name="Kuo A."/>
            <person name="Tritt A."/>
            <person name="Lipzen A."/>
            <person name="He G."/>
            <person name="Yan M."/>
            <person name="Ng V."/>
            <person name="Cullen D."/>
            <person name="Martin F."/>
            <person name="Rosso M.-N."/>
            <person name="Henrissat B."/>
            <person name="Hibbett D."/>
            <person name="Martinez A.T."/>
            <person name="Grigoriev I.V."/>
        </authorList>
    </citation>
    <scope>NUCLEOTIDE SEQUENCE</scope>
    <source>
        <strain evidence="7">AH 44721</strain>
    </source>
</reference>
<feature type="transmembrane region" description="Helical" evidence="6">
    <location>
        <begin position="63"/>
        <end position="83"/>
    </location>
</feature>
<dbReference type="GO" id="GO:0016020">
    <property type="term" value="C:membrane"/>
    <property type="evidence" value="ECO:0007669"/>
    <property type="project" value="UniProtKB-SubCell"/>
</dbReference>
<evidence type="ECO:0000313" key="8">
    <source>
        <dbReference type="Proteomes" id="UP000724874"/>
    </source>
</evidence>
<keyword evidence="8" id="KW-1185">Reference proteome</keyword>
<dbReference type="InterPro" id="IPR002293">
    <property type="entry name" value="AA/rel_permease1"/>
</dbReference>
<dbReference type="AlphaFoldDB" id="A0A9P5NY41"/>
<dbReference type="InterPro" id="IPR050598">
    <property type="entry name" value="AminoAcid_Transporter"/>
</dbReference>
<evidence type="ECO:0000256" key="6">
    <source>
        <dbReference type="SAM" id="Phobius"/>
    </source>
</evidence>
<keyword evidence="3 6" id="KW-1133">Transmembrane helix</keyword>
<sequence length="558" mass="62024">MDQTSKISDENTHLLSDRLEGASSRDNSDYGGAPLEREAVQRDDEDGNFGESYDNVPKSKRQLGSFSVTFLIFNRIIGTGIYATPSNILRSAGSVGVALIMWLVGSCIAACGTAVYVELGTGLPRSGGEKNYLEFIYRRPKFLATCTYIFYTLIMGTATANSVVFSEYFLHALSLEPTWFKSRLVAFTCLTFICLIHGTQLKWGLRLQNALGLSKLVILALIALSGLLSLAGVKGLQVRKDYEQPDNFKWDKFWEGSGTGANAFVSGLYNIIWSYIGYANANYALSEVRDPVRTIKRAAPLAMISVTSVYIFINIAYFAVVSKTDILESKRIVAALYFRNLFGPTTEKALSAFIALSTLGNLLGGQFAQGRVIQELGREGIVPYAFFVASNKPFDAPLAGLFTQYLVSCTFLFTVPPGDAYLFLISLSSYALSLINTLVSFGLLLLYTRWYRSWKWDPPFHAPKAIIVLFFLSNLFLVTVPFFPPAPGSKTYDKLPYWAHSAGGLALSLAGALYWYIWSVWLPKKKGYRLERRWVLQDDGVPRYAFYRVPVGVSARTE</sequence>
<feature type="transmembrane region" description="Helical" evidence="6">
    <location>
        <begin position="142"/>
        <end position="164"/>
    </location>
</feature>
<accession>A0A9P5NY41</accession>
<feature type="transmembrane region" description="Helical" evidence="6">
    <location>
        <begin position="299"/>
        <end position="320"/>
    </location>
</feature>
<evidence type="ECO:0000256" key="3">
    <source>
        <dbReference type="ARBA" id="ARBA00022989"/>
    </source>
</evidence>
<feature type="transmembrane region" description="Helical" evidence="6">
    <location>
        <begin position="184"/>
        <end position="204"/>
    </location>
</feature>
<protein>
    <submittedName>
        <fullName evidence="7">APC amino acid permease</fullName>
    </submittedName>
</protein>
<dbReference type="Proteomes" id="UP000724874">
    <property type="component" value="Unassembled WGS sequence"/>
</dbReference>
<dbReference type="EMBL" id="JADNYJ010000011">
    <property type="protein sequence ID" value="KAF8908554.1"/>
    <property type="molecule type" value="Genomic_DNA"/>
</dbReference>
<feature type="region of interest" description="Disordered" evidence="5">
    <location>
        <begin position="1"/>
        <end position="55"/>
    </location>
</feature>
<dbReference type="PANTHER" id="PTHR11785:SF498">
    <property type="entry name" value="HIGH-AFFINITY METHIONINE PERMEASE"/>
    <property type="match status" value="1"/>
</dbReference>
<evidence type="ECO:0000313" key="7">
    <source>
        <dbReference type="EMBL" id="KAF8908554.1"/>
    </source>
</evidence>
<keyword evidence="2 6" id="KW-0812">Transmembrane</keyword>
<dbReference type="PIRSF" id="PIRSF006060">
    <property type="entry name" value="AA_transporter"/>
    <property type="match status" value="1"/>
</dbReference>
<evidence type="ECO:0000256" key="4">
    <source>
        <dbReference type="ARBA" id="ARBA00023136"/>
    </source>
</evidence>
<feature type="transmembrane region" description="Helical" evidence="6">
    <location>
        <begin position="256"/>
        <end position="278"/>
    </location>
</feature>
<dbReference type="Pfam" id="PF13520">
    <property type="entry name" value="AA_permease_2"/>
    <property type="match status" value="1"/>
</dbReference>
<feature type="transmembrane region" description="Helical" evidence="6">
    <location>
        <begin position="95"/>
        <end position="121"/>
    </location>
</feature>
<comment type="subcellular location">
    <subcellularLocation>
        <location evidence="1">Membrane</location>
        <topology evidence="1">Multi-pass membrane protein</topology>
    </subcellularLocation>
</comment>
<dbReference type="PANTHER" id="PTHR11785">
    <property type="entry name" value="AMINO ACID TRANSPORTER"/>
    <property type="match status" value="1"/>
</dbReference>
<evidence type="ECO:0000256" key="2">
    <source>
        <dbReference type="ARBA" id="ARBA00022692"/>
    </source>
</evidence>
<name>A0A9P5NY41_GYMJU</name>
<dbReference type="GO" id="GO:0015179">
    <property type="term" value="F:L-amino acid transmembrane transporter activity"/>
    <property type="evidence" value="ECO:0007669"/>
    <property type="project" value="TreeGrafter"/>
</dbReference>
<feature type="transmembrane region" description="Helical" evidence="6">
    <location>
        <begin position="216"/>
        <end position="236"/>
    </location>
</feature>
<keyword evidence="4 6" id="KW-0472">Membrane</keyword>
<proteinExistence type="predicted"/>
<comment type="caution">
    <text evidence="7">The sequence shown here is derived from an EMBL/GenBank/DDBJ whole genome shotgun (WGS) entry which is preliminary data.</text>
</comment>